<dbReference type="EMBL" id="CWGJ01000012">
    <property type="protein sequence ID" value="CRX38416.1"/>
    <property type="molecule type" value="Genomic_DNA"/>
</dbReference>
<dbReference type="Gene3D" id="1.10.287.1480">
    <property type="match status" value="1"/>
</dbReference>
<protein>
    <recommendedName>
        <fullName evidence="5 7">Small ribosomal subunit protein uS14</fullName>
    </recommendedName>
</protein>
<sequence length="101" mass="11917">MAKTSSVEKEKRREKLVKLKWEKRQALKNIIYNMNLSEEERSNARIALNKMPRDSSPIRLRNRCKLTGRSRGFLRKFQVSRLCFREMASMGEIPGVTKSSW</sequence>
<proteinExistence type="inferred from homology"/>
<dbReference type="RefSeq" id="WP_098038277.1">
    <property type="nucleotide sequence ID" value="NZ_CWGJ01000012.1"/>
</dbReference>
<gene>
    <name evidence="7 8" type="primary">rpsN</name>
    <name evidence="8" type="ORF">ELAC_1072</name>
</gene>
<evidence type="ECO:0000256" key="5">
    <source>
        <dbReference type="ARBA" id="ARBA00035167"/>
    </source>
</evidence>
<dbReference type="OrthoDB" id="9810484at2"/>
<evidence type="ECO:0000256" key="1">
    <source>
        <dbReference type="ARBA" id="ARBA00003686"/>
    </source>
</evidence>
<dbReference type="GO" id="GO:0006412">
    <property type="term" value="P:translation"/>
    <property type="evidence" value="ECO:0007669"/>
    <property type="project" value="UniProtKB-UniRule"/>
</dbReference>
<dbReference type="SUPFAM" id="SSF57716">
    <property type="entry name" value="Glucocorticoid receptor-like (DNA-binding domain)"/>
    <property type="match status" value="1"/>
</dbReference>
<evidence type="ECO:0000256" key="4">
    <source>
        <dbReference type="ARBA" id="ARBA00023274"/>
    </source>
</evidence>
<evidence type="ECO:0000256" key="3">
    <source>
        <dbReference type="ARBA" id="ARBA00022980"/>
    </source>
</evidence>
<dbReference type="InterPro" id="IPR001209">
    <property type="entry name" value="Ribosomal_uS14"/>
</dbReference>
<dbReference type="Proteomes" id="UP000220251">
    <property type="component" value="Unassembled WGS sequence"/>
</dbReference>
<reference evidence="9" key="1">
    <citation type="submission" date="2015-06" db="EMBL/GenBank/DDBJ databases">
        <authorList>
            <person name="Bertelli C."/>
        </authorList>
    </citation>
    <scope>NUCLEOTIDE SEQUENCE [LARGE SCALE GENOMIC DNA]</scope>
    <source>
        <strain evidence="9">CRIB-30</strain>
    </source>
</reference>
<evidence type="ECO:0000313" key="8">
    <source>
        <dbReference type="EMBL" id="CRX38416.1"/>
    </source>
</evidence>
<evidence type="ECO:0000256" key="7">
    <source>
        <dbReference type="HAMAP-Rule" id="MF_00537"/>
    </source>
</evidence>
<dbReference type="InterPro" id="IPR023036">
    <property type="entry name" value="Ribosomal_uS14_bac/plastid"/>
</dbReference>
<keyword evidence="7" id="KW-0694">RNA-binding</keyword>
<accession>A0A0H5DPE3</accession>
<evidence type="ECO:0000256" key="6">
    <source>
        <dbReference type="ARBA" id="ARBA00047110"/>
    </source>
</evidence>
<keyword evidence="9" id="KW-1185">Reference proteome</keyword>
<keyword evidence="4 7" id="KW-0687">Ribonucleoprotein</keyword>
<dbReference type="GO" id="GO:0015935">
    <property type="term" value="C:small ribosomal subunit"/>
    <property type="evidence" value="ECO:0007669"/>
    <property type="project" value="TreeGrafter"/>
</dbReference>
<dbReference type="NCBIfam" id="NF006477">
    <property type="entry name" value="PRK08881.1"/>
    <property type="match status" value="1"/>
</dbReference>
<comment type="subunit">
    <text evidence="6 7">Part of the 30S ribosomal subunit. Contacts proteins S3 and S10.</text>
</comment>
<comment type="similarity">
    <text evidence="2 7">Belongs to the universal ribosomal protein uS14 family.</text>
</comment>
<dbReference type="AlphaFoldDB" id="A0A0H5DPE3"/>
<dbReference type="GO" id="GO:0019843">
    <property type="term" value="F:rRNA binding"/>
    <property type="evidence" value="ECO:0007669"/>
    <property type="project" value="UniProtKB-UniRule"/>
</dbReference>
<dbReference type="Pfam" id="PF00253">
    <property type="entry name" value="Ribosomal_S14"/>
    <property type="match status" value="1"/>
</dbReference>
<dbReference type="HAMAP" id="MF_00537">
    <property type="entry name" value="Ribosomal_uS14_1"/>
    <property type="match status" value="1"/>
</dbReference>
<dbReference type="PANTHER" id="PTHR19836">
    <property type="entry name" value="30S RIBOSOMAL PROTEIN S14"/>
    <property type="match status" value="1"/>
</dbReference>
<dbReference type="GO" id="GO:0003735">
    <property type="term" value="F:structural constituent of ribosome"/>
    <property type="evidence" value="ECO:0007669"/>
    <property type="project" value="InterPro"/>
</dbReference>
<keyword evidence="3 7" id="KW-0689">Ribosomal protein</keyword>
<evidence type="ECO:0000313" key="9">
    <source>
        <dbReference type="Proteomes" id="UP000220251"/>
    </source>
</evidence>
<dbReference type="PROSITE" id="PS00527">
    <property type="entry name" value="RIBOSOMAL_S14"/>
    <property type="match status" value="1"/>
</dbReference>
<dbReference type="PANTHER" id="PTHR19836:SF19">
    <property type="entry name" value="SMALL RIBOSOMAL SUBUNIT PROTEIN US14M"/>
    <property type="match status" value="1"/>
</dbReference>
<organism evidence="8 9">
    <name type="scientific">Estrella lausannensis</name>
    <dbReference type="NCBI Taxonomy" id="483423"/>
    <lineage>
        <taxon>Bacteria</taxon>
        <taxon>Pseudomonadati</taxon>
        <taxon>Chlamydiota</taxon>
        <taxon>Chlamydiia</taxon>
        <taxon>Parachlamydiales</taxon>
        <taxon>Candidatus Criblamydiaceae</taxon>
        <taxon>Estrella</taxon>
    </lineage>
</organism>
<evidence type="ECO:0000256" key="2">
    <source>
        <dbReference type="ARBA" id="ARBA00009083"/>
    </source>
</evidence>
<keyword evidence="7" id="KW-0699">rRNA-binding</keyword>
<dbReference type="InterPro" id="IPR018271">
    <property type="entry name" value="Ribosomal_uS14_CS"/>
</dbReference>
<comment type="function">
    <text evidence="1 7">Binds 16S rRNA, required for the assembly of 30S particles and may also be responsible for determining the conformation of the 16S rRNA at the A site.</text>
</comment>
<dbReference type="FunFam" id="1.10.287.1480:FF:000001">
    <property type="entry name" value="30S ribosomal protein S14"/>
    <property type="match status" value="1"/>
</dbReference>
<name>A0A0H5DPE3_9BACT</name>
<dbReference type="GO" id="GO:0005737">
    <property type="term" value="C:cytoplasm"/>
    <property type="evidence" value="ECO:0007669"/>
    <property type="project" value="UniProtKB-ARBA"/>
</dbReference>